<dbReference type="Pfam" id="PF08389">
    <property type="entry name" value="Xpo1"/>
    <property type="match status" value="1"/>
</dbReference>
<feature type="compositionally biased region" description="Basic and acidic residues" evidence="3">
    <location>
        <begin position="1221"/>
        <end position="1238"/>
    </location>
</feature>
<evidence type="ECO:0000256" key="1">
    <source>
        <dbReference type="ARBA" id="ARBA00022694"/>
    </source>
</evidence>
<feature type="domain" description="Exportin-1/Importin-beta-like" evidence="4">
    <location>
        <begin position="125"/>
        <end position="190"/>
    </location>
</feature>
<reference evidence="6 7" key="1">
    <citation type="submission" date="2024-02" db="EMBL/GenBank/DDBJ databases">
        <title>Discinaceae phylogenomics.</title>
        <authorList>
            <person name="Dirks A.C."/>
            <person name="James T.Y."/>
        </authorList>
    </citation>
    <scope>NUCLEOTIDE SEQUENCE [LARGE SCALE GENOMIC DNA]</scope>
    <source>
        <strain evidence="6 7">ACD0624</strain>
    </source>
</reference>
<dbReference type="InterPro" id="IPR045065">
    <property type="entry name" value="XPO1/5"/>
</dbReference>
<gene>
    <name evidence="6" type="primary">MSN5</name>
    <name evidence="6" type="ORF">Q9L58_003150</name>
</gene>
<feature type="region of interest" description="Disordered" evidence="3">
    <location>
        <begin position="1"/>
        <end position="24"/>
    </location>
</feature>
<keyword evidence="1" id="KW-0819">tRNA processing</keyword>
<organism evidence="6 7">
    <name type="scientific">Discina gigas</name>
    <dbReference type="NCBI Taxonomy" id="1032678"/>
    <lineage>
        <taxon>Eukaryota</taxon>
        <taxon>Fungi</taxon>
        <taxon>Dikarya</taxon>
        <taxon>Ascomycota</taxon>
        <taxon>Pezizomycotina</taxon>
        <taxon>Pezizomycetes</taxon>
        <taxon>Pezizales</taxon>
        <taxon>Discinaceae</taxon>
        <taxon>Discina</taxon>
    </lineage>
</organism>
<dbReference type="InterPro" id="IPR016024">
    <property type="entry name" value="ARM-type_fold"/>
</dbReference>
<dbReference type="InterPro" id="IPR011989">
    <property type="entry name" value="ARM-like"/>
</dbReference>
<evidence type="ECO:0000259" key="5">
    <source>
        <dbReference type="Pfam" id="PF19273"/>
    </source>
</evidence>
<dbReference type="EMBL" id="JBBBZM010000030">
    <property type="protein sequence ID" value="KAL0637760.1"/>
    <property type="molecule type" value="Genomic_DNA"/>
</dbReference>
<dbReference type="InterPro" id="IPR013598">
    <property type="entry name" value="Exportin-1/Importin-b-like"/>
</dbReference>
<sequence length="1249" mass="141592">MDGGGITAGMAPVTNGADNTNGQQPLNQIKQALEIVYDPHSTNDSRKQAGLFLESAKNEKEAPYHGFTLAYDRSQNAVVRHFGLLLLEHAVRYHWADYSVEENTTVRGWILTLAENVKMDGGDPVYLRNKIAQLWVEVAKRSWASEWLDMDELLAKLWENSSTQGNPAQRDLVLSILENLVEDVFNREDSVAGIRNTPLSKACIDIFTPMSVLREYFPQRDPSVVLVSGEEGWLGKLITMLEKCLDAGVQGNSEVEACAIKVLGTLKVCMGWAIPKAIAAAKVVETVGNSLMVESIAVQMVATECLHTLFTRILLEDDDFQKIVCPMYHAQTVGLLRNIFNWIQVDPNNIDEERYLFLKRFSEMIANLGVFVEEKESLIPPETNLSEFMKLLFEIASHTSLAVSIPVLNAWTRIVKKDVLSEHEAVLPLIPGLLELVTSRLIRYEVMEDDSNPNLLFLNEDLDTIPERHAFLGNYRRFCQNIVESMVRKRPFEAFSYIMSRADNSLARLYSRESPFTLESYRKNSNAFLELDAHFTVVEAALKGYIRWVESVIANPSTAQQNHANNRDELEQRLETWCERILGMNFEDPMIRRRVIQLMVTVSTSALHKKADLMLKILEHTLLTRPTEYLANHAYTDAVKELMSVCTTEIQRLAMKMPDHLMLVYEQLQTKINEIVTTENVDDRTRIAFHTFLFTINHRTKNIDPQLRQSRLENYIFPVRQAWSNTALTESLKSFQGFCAVLGMDKVQDYLISRRVNEISDFTKQPLDIEGQTLQLELTEKFKNLPIRTTKAFLAVSTEQLRKPSNAYNISCALWHDSIPIILPNLLQFLTHAHGFHNPSNWQGLQPELQSVIRKILTDRFWQAGISTGSRDEFYENVTKTKTTMEGLASSIRGAIRMVREACYSILWCMSRLDVHFYGLEELPGPLALALFADAHALSSHQMSILLNMTRYIIDDCPTTLRAHFLTPLLASLFAQVDRKISGEWNELIEKGQITQGDDKLAEEMKEESILRQLTYTAVLIVAGLLDPQRPGEPINTNSGFLSQLALPEMQSAGPGEQTMREFILSSDSVLEPLILFCTHALRMRDSRCCGIIIRVFRSIVPEFQADRADIREFICREVLMAAIDSLHEDYFVDVQKDLAQLIAAIFLLYSPASPTPRNLLLSLPGITEYKVDSCYKKLTAAGSTRHQRALILELLDGLRGIAVSEKGKLPRASVSAKQRTQAERKQQQQYSEKRQESPDLGGVADMFA</sequence>
<protein>
    <submittedName>
        <fullName evidence="6">Karyopherin</fullName>
    </submittedName>
</protein>
<proteinExistence type="predicted"/>
<evidence type="ECO:0000313" key="7">
    <source>
        <dbReference type="Proteomes" id="UP001447188"/>
    </source>
</evidence>
<evidence type="ECO:0000256" key="3">
    <source>
        <dbReference type="SAM" id="MobiDB-lite"/>
    </source>
</evidence>
<accession>A0ABR3GPA5</accession>
<feature type="region of interest" description="Disordered" evidence="3">
    <location>
        <begin position="1212"/>
        <end position="1249"/>
    </location>
</feature>
<dbReference type="PANTHER" id="PTHR11223:SF3">
    <property type="entry name" value="EXPORTIN-5"/>
    <property type="match status" value="1"/>
</dbReference>
<evidence type="ECO:0000256" key="2">
    <source>
        <dbReference type="ARBA" id="ARBA00025147"/>
    </source>
</evidence>
<comment type="caution">
    <text evidence="6">The sequence shown here is derived from an EMBL/GenBank/DDBJ whole genome shotgun (WGS) entry which is preliminary data.</text>
</comment>
<dbReference type="PANTHER" id="PTHR11223">
    <property type="entry name" value="EXPORTIN 1/5"/>
    <property type="match status" value="1"/>
</dbReference>
<dbReference type="InterPro" id="IPR045478">
    <property type="entry name" value="Exportin-5_C"/>
</dbReference>
<keyword evidence="7" id="KW-1185">Reference proteome</keyword>
<name>A0ABR3GPA5_9PEZI</name>
<evidence type="ECO:0000313" key="6">
    <source>
        <dbReference type="EMBL" id="KAL0637760.1"/>
    </source>
</evidence>
<feature type="domain" description="Exportin-5 C-terminal" evidence="5">
    <location>
        <begin position="352"/>
        <end position="1202"/>
    </location>
</feature>
<dbReference type="SUPFAM" id="SSF48371">
    <property type="entry name" value="ARM repeat"/>
    <property type="match status" value="1"/>
</dbReference>
<dbReference type="Gene3D" id="1.25.10.10">
    <property type="entry name" value="Leucine-rich Repeat Variant"/>
    <property type="match status" value="1"/>
</dbReference>
<dbReference type="Proteomes" id="UP001447188">
    <property type="component" value="Unassembled WGS sequence"/>
</dbReference>
<comment type="function">
    <text evidence="2">tRNA nucleus export receptor which facilitates tRNA translocation across the nuclear pore complex. Involved in pre-tRNA splicing, probably by affecting the interaction of pre-tRNA with splicing endonuclease.</text>
</comment>
<evidence type="ECO:0000259" key="4">
    <source>
        <dbReference type="Pfam" id="PF08389"/>
    </source>
</evidence>
<dbReference type="Pfam" id="PF19273">
    <property type="entry name" value="Exportin-5"/>
    <property type="match status" value="1"/>
</dbReference>